<dbReference type="GO" id="GO:0001732">
    <property type="term" value="P:formation of cytoplasmic translation initiation complex"/>
    <property type="evidence" value="ECO:0007669"/>
    <property type="project" value="UniProtKB-UniRule"/>
</dbReference>
<reference evidence="7" key="1">
    <citation type="submission" date="2025-08" db="UniProtKB">
        <authorList>
            <consortium name="Ensembl"/>
        </authorList>
    </citation>
    <scope>IDENTIFICATION</scope>
</reference>
<keyword evidence="1 4" id="KW-0963">Cytoplasm</keyword>
<evidence type="ECO:0000256" key="5">
    <source>
        <dbReference type="PIRNR" id="PIRNR016255"/>
    </source>
</evidence>
<evidence type="ECO:0000259" key="6">
    <source>
        <dbReference type="PROSITE" id="PS50250"/>
    </source>
</evidence>
<sequence>MAEYDLTTKIAHFLDRHLVFPLLEFLSVKEIYNETELLHGKLDLLSDTNMVDFAMDVYKSLYLDKEIPNSLREKRTAVVAQLKQLQSETEPIVKIFEDPETTRQMQSTSLINQSHSLFRQEYLDTLYRYAKFQYECGNYSGAAEYLYFFRVLVPATDRNALNSLWGKLASEILMQNWEAAMEDLTRLRETIDNNTVSSPLQSLQQRTWLIHWSLFVFFNHPKGRDNIIELFLYQPQYLNAIQTMCPHILRYLTTAVITNKDVRKRRQVLKDLVKVIQQESYTYKDPITEFVECLYVNFDFDSAQRKLRECESVLVNDFFLVACLEDFIENARLFIFETFCRIHQCISIGMLADKLNMSPEEAERWIVNLIRNARLDAKIDSKLGHVVMGNNAVSPYQQVIEKTKSLSFRSQMLAMNIEKKLSHNNRNEVRSWSSLHLGITTDVLLGVQSLAV</sequence>
<dbReference type="GO" id="GO:0003743">
    <property type="term" value="F:translation initiation factor activity"/>
    <property type="evidence" value="ECO:0007669"/>
    <property type="project" value="UniProtKB-UniRule"/>
</dbReference>
<proteinExistence type="inferred from homology"/>
<dbReference type="PIRSF" id="PIRSF016255">
    <property type="entry name" value="eIF3e_su6"/>
    <property type="match status" value="1"/>
</dbReference>
<dbReference type="Pfam" id="PF09440">
    <property type="entry name" value="eIF3_N"/>
    <property type="match status" value="1"/>
</dbReference>
<dbReference type="GO" id="GO:0016282">
    <property type="term" value="C:eukaryotic 43S preinitiation complex"/>
    <property type="evidence" value="ECO:0007669"/>
    <property type="project" value="UniProtKB-UniRule"/>
</dbReference>
<comment type="similarity">
    <text evidence="4 5">Belongs to the eIF-3 subunit E family.</text>
</comment>
<dbReference type="Pfam" id="PF21357">
    <property type="entry name" value="EIF3E_C"/>
    <property type="match status" value="1"/>
</dbReference>
<dbReference type="SUPFAM" id="SSF46785">
    <property type="entry name" value="Winged helix' DNA-binding domain"/>
    <property type="match status" value="1"/>
</dbReference>
<comment type="function">
    <text evidence="4">Component of the eukaryotic translation initiation factor 3 (eIF-3) complex, which is involved in protein synthesis of a specialized repertoire of mRNAs and, together with other initiation factors, stimulates binding of mRNA and methionyl-tRNAi to the 40S ribosome. The eIF-3 complex specifically targets and initiates translation of a subset of mRNAs involved in cell proliferation.</text>
</comment>
<gene>
    <name evidence="4" type="primary">EIF3E</name>
    <name evidence="4" type="synonym">EIF3S6</name>
</gene>
<dbReference type="GO" id="GO:0005634">
    <property type="term" value="C:nucleus"/>
    <property type="evidence" value="ECO:0007669"/>
    <property type="project" value="UniProtKB-SubCell"/>
</dbReference>
<keyword evidence="2 4" id="KW-0396">Initiation factor</keyword>
<keyword evidence="4" id="KW-0539">Nucleus</keyword>
<dbReference type="GO" id="GO:0033290">
    <property type="term" value="C:eukaryotic 48S preinitiation complex"/>
    <property type="evidence" value="ECO:0007669"/>
    <property type="project" value="UniProtKB-UniRule"/>
</dbReference>
<dbReference type="InterPro" id="IPR000717">
    <property type="entry name" value="PCI_dom"/>
</dbReference>
<dbReference type="InterPro" id="IPR016650">
    <property type="entry name" value="eIF3e"/>
</dbReference>
<keyword evidence="3 4" id="KW-0648">Protein biosynthesis</keyword>
<evidence type="ECO:0000256" key="2">
    <source>
        <dbReference type="ARBA" id="ARBA00022540"/>
    </source>
</evidence>
<evidence type="ECO:0000256" key="1">
    <source>
        <dbReference type="ARBA" id="ARBA00022490"/>
    </source>
</evidence>
<dbReference type="GO" id="GO:0071540">
    <property type="term" value="C:eukaryotic translation initiation factor 3 complex, eIF3e"/>
    <property type="evidence" value="ECO:0007669"/>
    <property type="project" value="UniProtKB-UniRule"/>
</dbReference>
<evidence type="ECO:0000256" key="3">
    <source>
        <dbReference type="ARBA" id="ARBA00022917"/>
    </source>
</evidence>
<comment type="subcellular location">
    <subcellularLocation>
        <location evidence="4">Cytoplasm</location>
    </subcellularLocation>
    <subcellularLocation>
        <location evidence="4">Nucleus</location>
    </subcellularLocation>
</comment>
<dbReference type="SMART" id="SM00088">
    <property type="entry name" value="PINT"/>
    <property type="match status" value="1"/>
</dbReference>
<evidence type="ECO:0000256" key="4">
    <source>
        <dbReference type="HAMAP-Rule" id="MF_03004"/>
    </source>
</evidence>
<protein>
    <recommendedName>
        <fullName evidence="4 5">Eukaryotic translation initiation factor 3 subunit E</fullName>
        <shortName evidence="4">eIF3e</shortName>
    </recommendedName>
    <alternativeName>
        <fullName evidence="4">Eukaryotic translation initiation factor 3 subunit 6</fullName>
    </alternativeName>
</protein>
<comment type="subunit">
    <text evidence="4">Component of the eukaryotic translation initiation factor 3 (eIF-3) complex, which is composed of 13 subunits: EIF3A, EIF3B, EIF3C, EIF3D, EIF3E, EIF3F, EIF3G, EIF3H, EIF3I, EIF3J, EIF3K, EIF3L and EIF3M.</text>
</comment>
<dbReference type="HAMAP" id="MF_03004">
    <property type="entry name" value="eIF3e"/>
    <property type="match status" value="1"/>
</dbReference>
<dbReference type="AlphaFoldDB" id="A0A8B9K6K8"/>
<dbReference type="InterPro" id="IPR019010">
    <property type="entry name" value="eIF3e_N"/>
</dbReference>
<dbReference type="Ensembl" id="ENSAMXT00005035398.1">
    <property type="protein sequence ID" value="ENSAMXP00005032383.1"/>
    <property type="gene ID" value="ENSAMXG00005015761.1"/>
</dbReference>
<evidence type="ECO:0000313" key="8">
    <source>
        <dbReference type="Proteomes" id="UP000694621"/>
    </source>
</evidence>
<accession>A0A8B9K6K8</accession>
<dbReference type="InterPro" id="IPR036390">
    <property type="entry name" value="WH_DNA-bd_sf"/>
</dbReference>
<dbReference type="Pfam" id="PF01399">
    <property type="entry name" value="PCI"/>
    <property type="match status" value="1"/>
</dbReference>
<dbReference type="SMART" id="SM01186">
    <property type="entry name" value="eIF3_N"/>
    <property type="match status" value="1"/>
</dbReference>
<name>A0A8B9K6K8_ASTMX</name>
<organism evidence="7 8">
    <name type="scientific">Astyanax mexicanus</name>
    <name type="common">Blind cave fish</name>
    <name type="synonym">Astyanax fasciatus mexicanus</name>
    <dbReference type="NCBI Taxonomy" id="7994"/>
    <lineage>
        <taxon>Eukaryota</taxon>
        <taxon>Metazoa</taxon>
        <taxon>Chordata</taxon>
        <taxon>Craniata</taxon>
        <taxon>Vertebrata</taxon>
        <taxon>Euteleostomi</taxon>
        <taxon>Actinopterygii</taxon>
        <taxon>Neopterygii</taxon>
        <taxon>Teleostei</taxon>
        <taxon>Ostariophysi</taxon>
        <taxon>Characiformes</taxon>
        <taxon>Characoidei</taxon>
        <taxon>Acestrorhamphidae</taxon>
        <taxon>Acestrorhamphinae</taxon>
        <taxon>Astyanax</taxon>
    </lineage>
</organism>
<feature type="domain" description="PCI" evidence="6">
    <location>
        <begin position="216"/>
        <end position="393"/>
    </location>
</feature>
<dbReference type="CDD" id="cd21378">
    <property type="entry name" value="eIF3E"/>
    <property type="match status" value="1"/>
</dbReference>
<evidence type="ECO:0000313" key="7">
    <source>
        <dbReference type="Ensembl" id="ENSAMXP00005032383.1"/>
    </source>
</evidence>
<dbReference type="PANTHER" id="PTHR10317">
    <property type="entry name" value="EUKARYOTIC TRANSLATION INITIATION FACTOR 3 SUBUNIT E"/>
    <property type="match status" value="1"/>
</dbReference>
<dbReference type="Proteomes" id="UP000694621">
    <property type="component" value="Unplaced"/>
</dbReference>
<dbReference type="PROSITE" id="PS50250">
    <property type="entry name" value="PCI"/>
    <property type="match status" value="1"/>
</dbReference>